<sequence>MGTTHEEECFIRKDEFVPYGEVKEGQKVRGEFGFIKIVKVFEEPKIQYGKFIAESITYEEMNQ</sequence>
<evidence type="ECO:0000313" key="1">
    <source>
        <dbReference type="EMBL" id="MFD1736151.1"/>
    </source>
</evidence>
<proteinExistence type="predicted"/>
<comment type="caution">
    <text evidence="1">The sequence shown here is derived from an EMBL/GenBank/DDBJ whole genome shotgun (WGS) entry which is preliminary data.</text>
</comment>
<dbReference type="Proteomes" id="UP001597214">
    <property type="component" value="Unassembled WGS sequence"/>
</dbReference>
<name>A0ABW4LNU9_9BACI</name>
<keyword evidence="2" id="KW-1185">Reference proteome</keyword>
<evidence type="ECO:0008006" key="3">
    <source>
        <dbReference type="Google" id="ProtNLM"/>
    </source>
</evidence>
<evidence type="ECO:0000313" key="2">
    <source>
        <dbReference type="Proteomes" id="UP001597214"/>
    </source>
</evidence>
<organism evidence="1 2">
    <name type="scientific">Bacillus salitolerans</name>
    <dbReference type="NCBI Taxonomy" id="1437434"/>
    <lineage>
        <taxon>Bacteria</taxon>
        <taxon>Bacillati</taxon>
        <taxon>Bacillota</taxon>
        <taxon>Bacilli</taxon>
        <taxon>Bacillales</taxon>
        <taxon>Bacillaceae</taxon>
        <taxon>Bacillus</taxon>
    </lineage>
</organism>
<dbReference type="EMBL" id="JBHUEM010000005">
    <property type="protein sequence ID" value="MFD1736151.1"/>
    <property type="molecule type" value="Genomic_DNA"/>
</dbReference>
<accession>A0ABW4LNU9</accession>
<gene>
    <name evidence="1" type="ORF">ACFSCX_06190</name>
</gene>
<dbReference type="RefSeq" id="WP_377927298.1">
    <property type="nucleotide sequence ID" value="NZ_JBHUEM010000005.1"/>
</dbReference>
<protein>
    <recommendedName>
        <fullName evidence="3">TRAM domain-containing protein</fullName>
    </recommendedName>
</protein>
<reference evidence="2" key="1">
    <citation type="journal article" date="2019" name="Int. J. Syst. Evol. Microbiol.">
        <title>The Global Catalogue of Microorganisms (GCM) 10K type strain sequencing project: providing services to taxonomists for standard genome sequencing and annotation.</title>
        <authorList>
            <consortium name="The Broad Institute Genomics Platform"/>
            <consortium name="The Broad Institute Genome Sequencing Center for Infectious Disease"/>
            <person name="Wu L."/>
            <person name="Ma J."/>
        </authorList>
    </citation>
    <scope>NUCLEOTIDE SEQUENCE [LARGE SCALE GENOMIC DNA]</scope>
    <source>
        <strain evidence="2">CCUG 49339</strain>
    </source>
</reference>